<feature type="binding site" evidence="12">
    <location>
        <position position="320"/>
    </location>
    <ligand>
        <name>ATP</name>
        <dbReference type="ChEBI" id="CHEBI:30616"/>
    </ligand>
</feature>
<gene>
    <name evidence="16" type="ORF">SHERM_14173</name>
</gene>
<dbReference type="AlphaFoldDB" id="A0A9N7MKP3"/>
<evidence type="ECO:0000256" key="11">
    <source>
        <dbReference type="ARBA" id="ARBA00023180"/>
    </source>
</evidence>
<name>A0A9N7MKP3_STRHE</name>
<comment type="caution">
    <text evidence="16">The sequence shown here is derived from an EMBL/GenBank/DDBJ whole genome shotgun (WGS) entry which is preliminary data.</text>
</comment>
<dbReference type="PANTHER" id="PTHR27009">
    <property type="entry name" value="RUST RESISTANCE KINASE LR10-RELATED"/>
    <property type="match status" value="1"/>
</dbReference>
<feature type="transmembrane region" description="Helical" evidence="13">
    <location>
        <begin position="233"/>
        <end position="257"/>
    </location>
</feature>
<dbReference type="SMART" id="SM00220">
    <property type="entry name" value="S_TKc"/>
    <property type="match status" value="1"/>
</dbReference>
<dbReference type="PROSITE" id="PS50011">
    <property type="entry name" value="PROTEIN_KINASE_DOM"/>
    <property type="match status" value="1"/>
</dbReference>
<proteinExistence type="predicted"/>
<evidence type="ECO:0000256" key="12">
    <source>
        <dbReference type="PROSITE-ProRule" id="PRU10141"/>
    </source>
</evidence>
<dbReference type="Pfam" id="PF13947">
    <property type="entry name" value="GUB_WAK_bind"/>
    <property type="match status" value="1"/>
</dbReference>
<evidence type="ECO:0000256" key="13">
    <source>
        <dbReference type="SAM" id="Phobius"/>
    </source>
</evidence>
<dbReference type="InterPro" id="IPR008271">
    <property type="entry name" value="Ser/Thr_kinase_AS"/>
</dbReference>
<evidence type="ECO:0000256" key="9">
    <source>
        <dbReference type="ARBA" id="ARBA00022989"/>
    </source>
</evidence>
<dbReference type="Gene3D" id="3.30.200.20">
    <property type="entry name" value="Phosphorylase Kinase, domain 1"/>
    <property type="match status" value="1"/>
</dbReference>
<dbReference type="CDD" id="cd14066">
    <property type="entry name" value="STKc_IRAK"/>
    <property type="match status" value="1"/>
</dbReference>
<dbReference type="Gene3D" id="1.10.510.10">
    <property type="entry name" value="Transferase(Phosphotransferase) domain 1"/>
    <property type="match status" value="1"/>
</dbReference>
<keyword evidence="8 12" id="KW-0067">ATP-binding</keyword>
<dbReference type="PROSITE" id="PS00107">
    <property type="entry name" value="PROTEIN_KINASE_ATP"/>
    <property type="match status" value="1"/>
</dbReference>
<keyword evidence="6 12" id="KW-0547">Nucleotide-binding</keyword>
<comment type="subcellular location">
    <subcellularLocation>
        <location evidence="1">Membrane</location>
        <topology evidence="1">Single-pass type I membrane protein</topology>
    </subcellularLocation>
</comment>
<evidence type="ECO:0000313" key="16">
    <source>
        <dbReference type="EMBL" id="CAA0813614.1"/>
    </source>
</evidence>
<evidence type="ECO:0000313" key="17">
    <source>
        <dbReference type="Proteomes" id="UP001153555"/>
    </source>
</evidence>
<dbReference type="FunFam" id="3.30.200.20:FF:000178">
    <property type="entry name" value="serine/threonine-protein kinase PBS1-like"/>
    <property type="match status" value="1"/>
</dbReference>
<sequence>MSFFLVLFYLSLFTAVLGLQSDDCKPTRCKKHGPKIQFPFRIKERSPEYCGYRGFEVFCDETHETMLLLPSSVQVVVKDIDYVTQQIHLYDPEKCLPRKLPQLNLSSSPFFPDYYHNYTMYNCSAPSKSLCGFPIPCLDDSRYHHIFVVDSYENVGYCSLASCTQIHEYSLQLYPVSTSMSGENSFHLNWFEPACGGCEAKGQRCKLTSTNRRQTQCVDIDKPKKKGASNGPLLGGALGGTCLVAILAALILLYISITSDRENHIKIEKFLEDYRALKPTRFSYSDITRITRKFSEKLGEGGYGTVYKAKLSDQIHAAVKLLHHSKGNGEEFVNEVSTIGRIHHVNIVRLLGFCAEGSKRALVYEFLPNDSLEKFIFRSSSRASLGWPKLRDIALGIARGIEYLHVGCDHQILHFDIKPHNILLDRNFGPKICDFGLAKLCSKEQSGVTMTAARGTMGYIAPEVLSRTFGRASYKSDVYSFGMMVLEMVGGRKNMDPNVDTSQVYFPQWVYNRLDSDFGEDFWARVEEGEDGNVARRLTIVGLWCVQWSPNDRPSMKEVVAMLEGSEESLVIPPNPFADNDARNSVGRMIPGRRQQHHRIELAAVQETEYFSA</sequence>
<dbReference type="Proteomes" id="UP001153555">
    <property type="component" value="Unassembled WGS sequence"/>
</dbReference>
<keyword evidence="3" id="KW-0808">Transferase</keyword>
<keyword evidence="5 14" id="KW-0732">Signal</keyword>
<dbReference type="EMBL" id="CACSLK010011356">
    <property type="protein sequence ID" value="CAA0813614.1"/>
    <property type="molecule type" value="Genomic_DNA"/>
</dbReference>
<feature type="domain" description="Protein kinase" evidence="15">
    <location>
        <begin position="292"/>
        <end position="578"/>
    </location>
</feature>
<dbReference type="FunFam" id="1.10.510.10:FF:000590">
    <property type="entry name" value="PR5-like receptor kinase"/>
    <property type="match status" value="1"/>
</dbReference>
<evidence type="ECO:0000256" key="2">
    <source>
        <dbReference type="ARBA" id="ARBA00022527"/>
    </source>
</evidence>
<dbReference type="GO" id="GO:0004674">
    <property type="term" value="F:protein serine/threonine kinase activity"/>
    <property type="evidence" value="ECO:0007669"/>
    <property type="project" value="UniProtKB-KW"/>
</dbReference>
<dbReference type="GO" id="GO:0030247">
    <property type="term" value="F:polysaccharide binding"/>
    <property type="evidence" value="ECO:0007669"/>
    <property type="project" value="InterPro"/>
</dbReference>
<dbReference type="GO" id="GO:0005524">
    <property type="term" value="F:ATP binding"/>
    <property type="evidence" value="ECO:0007669"/>
    <property type="project" value="UniProtKB-UniRule"/>
</dbReference>
<keyword evidence="4 13" id="KW-0812">Transmembrane</keyword>
<keyword evidence="10 13" id="KW-0472">Membrane</keyword>
<protein>
    <submittedName>
        <fullName evidence="16">Protein kinase superfamily protein</fullName>
    </submittedName>
</protein>
<dbReference type="InterPro" id="IPR017441">
    <property type="entry name" value="Protein_kinase_ATP_BS"/>
</dbReference>
<feature type="signal peptide" evidence="14">
    <location>
        <begin position="1"/>
        <end position="18"/>
    </location>
</feature>
<keyword evidence="9 13" id="KW-1133">Transmembrane helix</keyword>
<dbReference type="Pfam" id="PF00069">
    <property type="entry name" value="Pkinase"/>
    <property type="match status" value="1"/>
</dbReference>
<evidence type="ECO:0000256" key="3">
    <source>
        <dbReference type="ARBA" id="ARBA00022679"/>
    </source>
</evidence>
<keyword evidence="7 16" id="KW-0418">Kinase</keyword>
<reference evidence="16" key="1">
    <citation type="submission" date="2019-12" db="EMBL/GenBank/DDBJ databases">
        <authorList>
            <person name="Scholes J."/>
        </authorList>
    </citation>
    <scope>NUCLEOTIDE SEQUENCE</scope>
</reference>
<evidence type="ECO:0000259" key="15">
    <source>
        <dbReference type="PROSITE" id="PS50011"/>
    </source>
</evidence>
<dbReference type="GO" id="GO:0016020">
    <property type="term" value="C:membrane"/>
    <property type="evidence" value="ECO:0007669"/>
    <property type="project" value="UniProtKB-SubCell"/>
</dbReference>
<evidence type="ECO:0000256" key="4">
    <source>
        <dbReference type="ARBA" id="ARBA00022692"/>
    </source>
</evidence>
<feature type="chain" id="PRO_5040244952" evidence="14">
    <location>
        <begin position="19"/>
        <end position="613"/>
    </location>
</feature>
<accession>A0A9N7MKP3</accession>
<evidence type="ECO:0000256" key="6">
    <source>
        <dbReference type="ARBA" id="ARBA00022741"/>
    </source>
</evidence>
<dbReference type="InterPro" id="IPR000719">
    <property type="entry name" value="Prot_kinase_dom"/>
</dbReference>
<evidence type="ECO:0000256" key="8">
    <source>
        <dbReference type="ARBA" id="ARBA00022840"/>
    </source>
</evidence>
<dbReference type="SUPFAM" id="SSF56112">
    <property type="entry name" value="Protein kinase-like (PK-like)"/>
    <property type="match status" value="1"/>
</dbReference>
<evidence type="ECO:0000256" key="10">
    <source>
        <dbReference type="ARBA" id="ARBA00023136"/>
    </source>
</evidence>
<keyword evidence="17" id="KW-1185">Reference proteome</keyword>
<dbReference type="PROSITE" id="PS00108">
    <property type="entry name" value="PROTEIN_KINASE_ST"/>
    <property type="match status" value="1"/>
</dbReference>
<evidence type="ECO:0000256" key="5">
    <source>
        <dbReference type="ARBA" id="ARBA00022729"/>
    </source>
</evidence>
<evidence type="ECO:0000256" key="1">
    <source>
        <dbReference type="ARBA" id="ARBA00004479"/>
    </source>
</evidence>
<keyword evidence="2" id="KW-0723">Serine/threonine-protein kinase</keyword>
<dbReference type="OrthoDB" id="900299at2759"/>
<organism evidence="16 17">
    <name type="scientific">Striga hermonthica</name>
    <name type="common">Purple witchweed</name>
    <name type="synonym">Buchnera hermonthica</name>
    <dbReference type="NCBI Taxonomy" id="68872"/>
    <lineage>
        <taxon>Eukaryota</taxon>
        <taxon>Viridiplantae</taxon>
        <taxon>Streptophyta</taxon>
        <taxon>Embryophyta</taxon>
        <taxon>Tracheophyta</taxon>
        <taxon>Spermatophyta</taxon>
        <taxon>Magnoliopsida</taxon>
        <taxon>eudicotyledons</taxon>
        <taxon>Gunneridae</taxon>
        <taxon>Pentapetalae</taxon>
        <taxon>asterids</taxon>
        <taxon>lamiids</taxon>
        <taxon>Lamiales</taxon>
        <taxon>Orobanchaceae</taxon>
        <taxon>Buchnereae</taxon>
        <taxon>Striga</taxon>
    </lineage>
</organism>
<dbReference type="InterPro" id="IPR025287">
    <property type="entry name" value="WAK_GUB"/>
</dbReference>
<keyword evidence="11" id="KW-0325">Glycoprotein</keyword>
<evidence type="ECO:0000256" key="14">
    <source>
        <dbReference type="SAM" id="SignalP"/>
    </source>
</evidence>
<dbReference type="InterPro" id="IPR045874">
    <property type="entry name" value="LRK10/LRL21-25-like"/>
</dbReference>
<dbReference type="InterPro" id="IPR011009">
    <property type="entry name" value="Kinase-like_dom_sf"/>
</dbReference>
<evidence type="ECO:0000256" key="7">
    <source>
        <dbReference type="ARBA" id="ARBA00022777"/>
    </source>
</evidence>